<reference evidence="19 20" key="1">
    <citation type="journal article" date="2017" name="Nat. Ecol. Evol.">
        <title>Scallop genome provides insights into evolution of bilaterian karyotype and development.</title>
        <authorList>
            <person name="Wang S."/>
            <person name="Zhang J."/>
            <person name="Jiao W."/>
            <person name="Li J."/>
            <person name="Xun X."/>
            <person name="Sun Y."/>
            <person name="Guo X."/>
            <person name="Huan P."/>
            <person name="Dong B."/>
            <person name="Zhang L."/>
            <person name="Hu X."/>
            <person name="Sun X."/>
            <person name="Wang J."/>
            <person name="Zhao C."/>
            <person name="Wang Y."/>
            <person name="Wang D."/>
            <person name="Huang X."/>
            <person name="Wang R."/>
            <person name="Lv J."/>
            <person name="Li Y."/>
            <person name="Zhang Z."/>
            <person name="Liu B."/>
            <person name="Lu W."/>
            <person name="Hui Y."/>
            <person name="Liang J."/>
            <person name="Zhou Z."/>
            <person name="Hou R."/>
            <person name="Li X."/>
            <person name="Liu Y."/>
            <person name="Li H."/>
            <person name="Ning X."/>
            <person name="Lin Y."/>
            <person name="Zhao L."/>
            <person name="Xing Q."/>
            <person name="Dou J."/>
            <person name="Li Y."/>
            <person name="Mao J."/>
            <person name="Guo H."/>
            <person name="Dou H."/>
            <person name="Li T."/>
            <person name="Mu C."/>
            <person name="Jiang W."/>
            <person name="Fu Q."/>
            <person name="Fu X."/>
            <person name="Miao Y."/>
            <person name="Liu J."/>
            <person name="Yu Q."/>
            <person name="Li R."/>
            <person name="Liao H."/>
            <person name="Li X."/>
            <person name="Kong Y."/>
            <person name="Jiang Z."/>
            <person name="Chourrout D."/>
            <person name="Li R."/>
            <person name="Bao Z."/>
        </authorList>
    </citation>
    <scope>NUCLEOTIDE SEQUENCE [LARGE SCALE GENOMIC DNA]</scope>
    <source>
        <strain evidence="19 20">PY_sf001</strain>
    </source>
</reference>
<dbReference type="CDD" id="cd05583">
    <property type="entry name" value="STKc_MSK_N"/>
    <property type="match status" value="1"/>
</dbReference>
<feature type="compositionally biased region" description="Polar residues" evidence="16">
    <location>
        <begin position="789"/>
        <end position="808"/>
    </location>
</feature>
<dbReference type="InterPro" id="IPR011009">
    <property type="entry name" value="Kinase-like_dom_sf"/>
</dbReference>
<comment type="similarity">
    <text evidence="2">Belongs to the protein kinase superfamily. AGC Ser/Thr protein kinase family. S6 kinase subfamily.</text>
</comment>
<feature type="active site" description="Proton acceptor" evidence="13">
    <location>
        <position position="526"/>
    </location>
</feature>
<dbReference type="AlphaFoldDB" id="A0A210PW71"/>
<accession>A0A210PW71</accession>
<dbReference type="GO" id="GO:0035556">
    <property type="term" value="P:intracellular signal transduction"/>
    <property type="evidence" value="ECO:0007669"/>
    <property type="project" value="InterPro"/>
</dbReference>
<evidence type="ECO:0000256" key="6">
    <source>
        <dbReference type="ARBA" id="ARBA00022679"/>
    </source>
</evidence>
<evidence type="ECO:0000259" key="17">
    <source>
        <dbReference type="PROSITE" id="PS50011"/>
    </source>
</evidence>
<comment type="catalytic activity">
    <reaction evidence="12">
        <text>L-seryl-[protein] + ATP = O-phospho-L-seryl-[protein] + ADP + H(+)</text>
        <dbReference type="Rhea" id="RHEA:17989"/>
        <dbReference type="Rhea" id="RHEA-COMP:9863"/>
        <dbReference type="Rhea" id="RHEA-COMP:11604"/>
        <dbReference type="ChEBI" id="CHEBI:15378"/>
        <dbReference type="ChEBI" id="CHEBI:29999"/>
        <dbReference type="ChEBI" id="CHEBI:30616"/>
        <dbReference type="ChEBI" id="CHEBI:83421"/>
        <dbReference type="ChEBI" id="CHEBI:456216"/>
        <dbReference type="EC" id="2.7.11.1"/>
    </reaction>
</comment>
<feature type="domain" description="Protein kinase" evidence="17">
    <location>
        <begin position="36"/>
        <end position="303"/>
    </location>
</feature>
<dbReference type="Pfam" id="PF00069">
    <property type="entry name" value="Pkinase"/>
    <property type="match status" value="2"/>
</dbReference>
<dbReference type="SMART" id="SM00133">
    <property type="entry name" value="S_TK_X"/>
    <property type="match status" value="1"/>
</dbReference>
<dbReference type="Gene3D" id="1.10.510.10">
    <property type="entry name" value="Transferase(Phosphotransferase) domain 1"/>
    <property type="match status" value="2"/>
</dbReference>
<protein>
    <recommendedName>
        <fullName evidence="3">non-specific serine/threonine protein kinase</fullName>
        <ecNumber evidence="3">2.7.11.1</ecNumber>
    </recommendedName>
</protein>
<dbReference type="SMART" id="SM00220">
    <property type="entry name" value="S_TKc"/>
    <property type="match status" value="2"/>
</dbReference>
<keyword evidence="6" id="KW-0808">Transferase</keyword>
<keyword evidence="20" id="KW-1185">Reference proteome</keyword>
<dbReference type="GO" id="GO:0106310">
    <property type="term" value="F:protein serine kinase activity"/>
    <property type="evidence" value="ECO:0007669"/>
    <property type="project" value="RHEA"/>
</dbReference>
<evidence type="ECO:0000256" key="16">
    <source>
        <dbReference type="SAM" id="MobiDB-lite"/>
    </source>
</evidence>
<proteinExistence type="inferred from homology"/>
<dbReference type="FunFam" id="1.10.510.10:FF:000157">
    <property type="entry name" value="Ribosomal protein S6 kinase"/>
    <property type="match status" value="1"/>
</dbReference>
<evidence type="ECO:0000256" key="1">
    <source>
        <dbReference type="ARBA" id="ARBA00001946"/>
    </source>
</evidence>
<dbReference type="PIRSF" id="PIRSF000606">
    <property type="entry name" value="Ribsml_S6_kin_2"/>
    <property type="match status" value="1"/>
</dbReference>
<evidence type="ECO:0000256" key="5">
    <source>
        <dbReference type="ARBA" id="ARBA00022553"/>
    </source>
</evidence>
<comment type="catalytic activity">
    <reaction evidence="11">
        <text>L-threonyl-[protein] + ATP = O-phospho-L-threonyl-[protein] + ADP + H(+)</text>
        <dbReference type="Rhea" id="RHEA:46608"/>
        <dbReference type="Rhea" id="RHEA-COMP:11060"/>
        <dbReference type="Rhea" id="RHEA-COMP:11605"/>
        <dbReference type="ChEBI" id="CHEBI:15378"/>
        <dbReference type="ChEBI" id="CHEBI:30013"/>
        <dbReference type="ChEBI" id="CHEBI:30616"/>
        <dbReference type="ChEBI" id="CHEBI:61977"/>
        <dbReference type="ChEBI" id="CHEBI:456216"/>
        <dbReference type="EC" id="2.7.11.1"/>
    </reaction>
</comment>
<feature type="binding site" evidence="14 15">
    <location>
        <position position="68"/>
    </location>
    <ligand>
        <name>ATP</name>
        <dbReference type="ChEBI" id="CHEBI:30616"/>
    </ligand>
</feature>
<evidence type="ECO:0000313" key="20">
    <source>
        <dbReference type="Proteomes" id="UP000242188"/>
    </source>
</evidence>
<dbReference type="EMBL" id="NEDP02005454">
    <property type="protein sequence ID" value="OWF40715.1"/>
    <property type="molecule type" value="Genomic_DNA"/>
</dbReference>
<dbReference type="InterPro" id="IPR016239">
    <property type="entry name" value="Ribosomal_S6_kinase_II"/>
</dbReference>
<keyword evidence="10 14" id="KW-0067">ATP-binding</keyword>
<dbReference type="PROSITE" id="PS00107">
    <property type="entry name" value="PROTEIN_KINASE_ATP"/>
    <property type="match status" value="2"/>
</dbReference>
<gene>
    <name evidence="19" type="ORF">KP79_PYT02248</name>
</gene>
<evidence type="ECO:0000256" key="11">
    <source>
        <dbReference type="ARBA" id="ARBA00047899"/>
    </source>
</evidence>
<dbReference type="InterPro" id="IPR017892">
    <property type="entry name" value="Pkinase_C"/>
</dbReference>
<dbReference type="PANTHER" id="PTHR24351">
    <property type="entry name" value="RIBOSOMAL PROTEIN S6 KINASE"/>
    <property type="match status" value="1"/>
</dbReference>
<evidence type="ECO:0000256" key="10">
    <source>
        <dbReference type="ARBA" id="ARBA00022840"/>
    </source>
</evidence>
<dbReference type="PROSITE" id="PS51285">
    <property type="entry name" value="AGC_KINASE_CTER"/>
    <property type="match status" value="1"/>
</dbReference>
<feature type="binding site" evidence="14">
    <location>
        <begin position="42"/>
        <end position="50"/>
    </location>
    <ligand>
        <name>ATP</name>
        <dbReference type="ChEBI" id="CHEBI:30616"/>
    </ligand>
</feature>
<comment type="caution">
    <text evidence="19">The sequence shown here is derived from an EMBL/GenBank/DDBJ whole genome shotgun (WGS) entry which is preliminary data.</text>
</comment>
<dbReference type="Pfam" id="PF00433">
    <property type="entry name" value="Pkinase_C"/>
    <property type="match status" value="1"/>
</dbReference>
<feature type="active site" description="Proton acceptor" evidence="13">
    <location>
        <position position="164"/>
    </location>
</feature>
<dbReference type="FunFam" id="3.30.200.20:FF:000686">
    <property type="entry name" value="Ribosomal protein S6 kinase"/>
    <property type="match status" value="1"/>
</dbReference>
<dbReference type="OrthoDB" id="63267at2759"/>
<evidence type="ECO:0000256" key="4">
    <source>
        <dbReference type="ARBA" id="ARBA00022527"/>
    </source>
</evidence>
<evidence type="ECO:0000256" key="9">
    <source>
        <dbReference type="ARBA" id="ARBA00022777"/>
    </source>
</evidence>
<feature type="compositionally biased region" description="Low complexity" evidence="16">
    <location>
        <begin position="744"/>
        <end position="770"/>
    </location>
</feature>
<feature type="binding site" evidence="14">
    <location>
        <begin position="416"/>
        <end position="424"/>
    </location>
    <ligand>
        <name>ATP</name>
        <dbReference type="ChEBI" id="CHEBI:30616"/>
    </ligand>
</feature>
<dbReference type="EC" id="2.7.11.1" evidence="3"/>
<evidence type="ECO:0000256" key="14">
    <source>
        <dbReference type="PIRSR" id="PIRSR000606-51"/>
    </source>
</evidence>
<evidence type="ECO:0000313" key="19">
    <source>
        <dbReference type="EMBL" id="OWF40715.1"/>
    </source>
</evidence>
<feature type="region of interest" description="Disordered" evidence="16">
    <location>
        <begin position="717"/>
        <end position="808"/>
    </location>
</feature>
<evidence type="ECO:0000256" key="15">
    <source>
        <dbReference type="PROSITE-ProRule" id="PRU10141"/>
    </source>
</evidence>
<dbReference type="GO" id="GO:0000287">
    <property type="term" value="F:magnesium ion binding"/>
    <property type="evidence" value="ECO:0007669"/>
    <property type="project" value="InterPro"/>
</dbReference>
<feature type="domain" description="AGC-kinase C-terminal" evidence="18">
    <location>
        <begin position="304"/>
        <end position="372"/>
    </location>
</feature>
<evidence type="ECO:0000256" key="13">
    <source>
        <dbReference type="PIRSR" id="PIRSR000606-50"/>
    </source>
</evidence>
<feature type="binding site" evidence="14 15">
    <location>
        <position position="439"/>
    </location>
    <ligand>
        <name>ATP</name>
        <dbReference type="ChEBI" id="CHEBI:30616"/>
    </ligand>
</feature>
<dbReference type="GO" id="GO:0004674">
    <property type="term" value="F:protein serine/threonine kinase activity"/>
    <property type="evidence" value="ECO:0007669"/>
    <property type="project" value="UniProtKB-KW"/>
</dbReference>
<dbReference type="STRING" id="6573.A0A210PW71"/>
<evidence type="ECO:0000256" key="8">
    <source>
        <dbReference type="ARBA" id="ARBA00022741"/>
    </source>
</evidence>
<dbReference type="CDD" id="cd14092">
    <property type="entry name" value="STKc_MSK_C"/>
    <property type="match status" value="1"/>
</dbReference>
<evidence type="ECO:0000256" key="12">
    <source>
        <dbReference type="ARBA" id="ARBA00048679"/>
    </source>
</evidence>
<keyword evidence="5" id="KW-0597">Phosphoprotein</keyword>
<evidence type="ECO:0000256" key="2">
    <source>
        <dbReference type="ARBA" id="ARBA00009804"/>
    </source>
</evidence>
<keyword evidence="4" id="KW-0723">Serine/threonine-protein kinase</keyword>
<dbReference type="InterPro" id="IPR000961">
    <property type="entry name" value="AGC-kinase_C"/>
</dbReference>
<dbReference type="SUPFAM" id="SSF56112">
    <property type="entry name" value="Protein kinase-like (PK-like)"/>
    <property type="match status" value="2"/>
</dbReference>
<dbReference type="FunFam" id="1.10.510.10:FF:000109">
    <property type="entry name" value="Ribosomal protein S6 kinase"/>
    <property type="match status" value="1"/>
</dbReference>
<dbReference type="InterPro" id="IPR000719">
    <property type="entry name" value="Prot_kinase_dom"/>
</dbReference>
<dbReference type="PROSITE" id="PS50011">
    <property type="entry name" value="PROTEIN_KINASE_DOM"/>
    <property type="match status" value="2"/>
</dbReference>
<sequence length="909" mass="101423">MALDIASSMEQTTVTFELKDVNLHDQGKNSVGMKDFELLKVLGTGAYGKVFLVRKIGGADDKKLYAMKVLKKAAIVQKTKTTEHTKTERQVLEVIRQSPFLVTLHYAFQTKAKLHLILDYVNGGELFTHLNQHDKFTEKEVRIYIGEIVLALETLHRLGIIYRDIKLENLLLDNTGHIILTDFGLSKEFLPTENHRAYSFCGTIEYMAPEVVEGGRTGHNYVVDWWSLGVLTYELLTGASPFTVDGEKNTQSEISRRILKANPPMPSEFSSEVRDFIQKLLTKDPNKRLGSDGTTGIKKHKFFKGVNWDRLAQKEVPAPFVPKIDHELDTGNFADEFIRMDAIDSPAIIPMDSEKIFKGYSYIAPSIIFSENMVSSELLTRSTENQPVDHKIQLARHFKNSTFFQHYDIDLKKQPLGDGSFSICRECYHKKLGTKYAVKIVSKRVDCSREVRLLKLCQGHPNIVDFIEVHQDEYHVYIVLELLKGGELLDRIRKKKSFTEPEASEIMWKLVKAVHFMHSKGVVHRDLKPENLLFQDATETANIKIVDFGFACRKPEKQMMQTPCFSLPYAAPEVLPGKMLPRDGYDESCDLWSLGVILYTMLSGKVPFQTRGKADNASAIMNRIKVGEFDFSGAEWDDVSQPAKALIQGLLTVEPRKRLTMDNLLQIEWLTGNNSEVFSATPLRTPGVLCQSLAVHQQLSVTMGAFQKATREGFRLQDVNKAPLARRRKDRDTRKNSSGGEPRSGSSDSNNSSSSSGTIQSDSTSQSDSTPPDLLADRGLISIPVRNLSDVSNGSNTSQGSTYSTGFVPNNKGQITLADDSGQLTQVLDNSQSSSILIRSPSTESDDATQLFQASRGTKRKHDSLGESGCSSSCDAEEDDDCVIMVPTTDVLTVTLDSCSKASPIVIDD</sequence>
<dbReference type="InterPro" id="IPR017441">
    <property type="entry name" value="Protein_kinase_ATP_BS"/>
</dbReference>
<comment type="cofactor">
    <cofactor evidence="1">
        <name>Mg(2+)</name>
        <dbReference type="ChEBI" id="CHEBI:18420"/>
    </cofactor>
</comment>
<name>A0A210PW71_MIZYE</name>
<evidence type="ECO:0000256" key="7">
    <source>
        <dbReference type="ARBA" id="ARBA00022737"/>
    </source>
</evidence>
<dbReference type="Gene3D" id="3.30.200.20">
    <property type="entry name" value="Phosphorylase Kinase, domain 1"/>
    <property type="match status" value="2"/>
</dbReference>
<dbReference type="Proteomes" id="UP000242188">
    <property type="component" value="Unassembled WGS sequence"/>
</dbReference>
<dbReference type="GO" id="GO:0005524">
    <property type="term" value="F:ATP binding"/>
    <property type="evidence" value="ECO:0007669"/>
    <property type="project" value="UniProtKB-UniRule"/>
</dbReference>
<organism evidence="19 20">
    <name type="scientific">Mizuhopecten yessoensis</name>
    <name type="common">Japanese scallop</name>
    <name type="synonym">Patinopecten yessoensis</name>
    <dbReference type="NCBI Taxonomy" id="6573"/>
    <lineage>
        <taxon>Eukaryota</taxon>
        <taxon>Metazoa</taxon>
        <taxon>Spiralia</taxon>
        <taxon>Lophotrochozoa</taxon>
        <taxon>Mollusca</taxon>
        <taxon>Bivalvia</taxon>
        <taxon>Autobranchia</taxon>
        <taxon>Pteriomorphia</taxon>
        <taxon>Pectinida</taxon>
        <taxon>Pectinoidea</taxon>
        <taxon>Pectinidae</taxon>
        <taxon>Mizuhopecten</taxon>
    </lineage>
</organism>
<feature type="domain" description="Protein kinase" evidence="17">
    <location>
        <begin position="410"/>
        <end position="670"/>
    </location>
</feature>
<keyword evidence="8 14" id="KW-0547">Nucleotide-binding</keyword>
<evidence type="ECO:0000259" key="18">
    <source>
        <dbReference type="PROSITE" id="PS51285"/>
    </source>
</evidence>
<keyword evidence="7" id="KW-0677">Repeat</keyword>
<evidence type="ECO:0000256" key="3">
    <source>
        <dbReference type="ARBA" id="ARBA00012513"/>
    </source>
</evidence>
<dbReference type="InterPro" id="IPR008271">
    <property type="entry name" value="Ser/Thr_kinase_AS"/>
</dbReference>
<keyword evidence="9 19" id="KW-0418">Kinase</keyword>
<dbReference type="PROSITE" id="PS00108">
    <property type="entry name" value="PROTEIN_KINASE_ST"/>
    <property type="match status" value="2"/>
</dbReference>